<dbReference type="AlphaFoldDB" id="M7YP65"/>
<proteinExistence type="predicted"/>
<feature type="compositionally biased region" description="Basic residues" evidence="1">
    <location>
        <begin position="8"/>
        <end position="17"/>
    </location>
</feature>
<evidence type="ECO:0000313" key="2">
    <source>
        <dbReference type="EMBL" id="EMS52388.1"/>
    </source>
</evidence>
<name>M7YP65_TRIUA</name>
<evidence type="ECO:0000256" key="1">
    <source>
        <dbReference type="SAM" id="MobiDB-lite"/>
    </source>
</evidence>
<feature type="region of interest" description="Disordered" evidence="1">
    <location>
        <begin position="1"/>
        <end position="22"/>
    </location>
</feature>
<protein>
    <submittedName>
        <fullName evidence="2">Uncharacterized protein</fullName>
    </submittedName>
</protein>
<dbReference type="EMBL" id="KD208317">
    <property type="protein sequence ID" value="EMS52388.1"/>
    <property type="molecule type" value="Genomic_DNA"/>
</dbReference>
<reference evidence="2" key="1">
    <citation type="journal article" date="2013" name="Nature">
        <title>Draft genome of the wheat A-genome progenitor Triticum urartu.</title>
        <authorList>
            <person name="Ling H.Q."/>
            <person name="Zhao S."/>
            <person name="Liu D."/>
            <person name="Wang J."/>
            <person name="Sun H."/>
            <person name="Zhang C."/>
            <person name="Fan H."/>
            <person name="Li D."/>
            <person name="Dong L."/>
            <person name="Tao Y."/>
            <person name="Gao C."/>
            <person name="Wu H."/>
            <person name="Li Y."/>
            <person name="Cui Y."/>
            <person name="Guo X."/>
            <person name="Zheng S."/>
            <person name="Wang B."/>
            <person name="Yu K."/>
            <person name="Liang Q."/>
            <person name="Yang W."/>
            <person name="Lou X."/>
            <person name="Chen J."/>
            <person name="Feng M."/>
            <person name="Jian J."/>
            <person name="Zhang X."/>
            <person name="Luo G."/>
            <person name="Jiang Y."/>
            <person name="Liu J."/>
            <person name="Wang Z."/>
            <person name="Sha Y."/>
            <person name="Zhang B."/>
            <person name="Wu H."/>
            <person name="Tang D."/>
            <person name="Shen Q."/>
            <person name="Xue P."/>
            <person name="Zou S."/>
            <person name="Wang X."/>
            <person name="Liu X."/>
            <person name="Wang F."/>
            <person name="Yang Y."/>
            <person name="An X."/>
            <person name="Dong Z."/>
            <person name="Zhang K."/>
            <person name="Zhang X."/>
            <person name="Luo M.C."/>
            <person name="Dvorak J."/>
            <person name="Tong Y."/>
            <person name="Wang J."/>
            <person name="Yang H."/>
            <person name="Li Z."/>
            <person name="Wang D."/>
            <person name="Zhang A."/>
            <person name="Wang J."/>
        </authorList>
    </citation>
    <scope>NUCLEOTIDE SEQUENCE</scope>
</reference>
<sequence length="135" mass="14757">MEEGRSGRGGRSRQQRRKPAEGRIPVTPAVSWWLSRDGRIPAMGGWVGGGCAAAESRRQRGGLAAGSRRRGSGFVAGSRRRGRWVGGGRRLAVGWILAAGRWDGGVWDGRWKRWGARTVGALFFFFATVREFGNT</sequence>
<organism evidence="2">
    <name type="scientific">Triticum urartu</name>
    <name type="common">Red wild einkorn</name>
    <name type="synonym">Crithodium urartu</name>
    <dbReference type="NCBI Taxonomy" id="4572"/>
    <lineage>
        <taxon>Eukaryota</taxon>
        <taxon>Viridiplantae</taxon>
        <taxon>Streptophyta</taxon>
        <taxon>Embryophyta</taxon>
        <taxon>Tracheophyta</taxon>
        <taxon>Spermatophyta</taxon>
        <taxon>Magnoliopsida</taxon>
        <taxon>Liliopsida</taxon>
        <taxon>Poales</taxon>
        <taxon>Poaceae</taxon>
        <taxon>BOP clade</taxon>
        <taxon>Pooideae</taxon>
        <taxon>Triticodae</taxon>
        <taxon>Triticeae</taxon>
        <taxon>Triticinae</taxon>
        <taxon>Triticum</taxon>
    </lineage>
</organism>
<gene>
    <name evidence="2" type="ORF">TRIUR3_28819</name>
</gene>
<accession>M7YP65</accession>